<dbReference type="InterPro" id="IPR020287">
    <property type="entry name" value="Tail_sheath_C"/>
</dbReference>
<feature type="domain" description="Tail sheath protein C-terminal" evidence="3">
    <location>
        <begin position="234"/>
        <end position="332"/>
    </location>
</feature>
<evidence type="ECO:0000259" key="3">
    <source>
        <dbReference type="Pfam" id="PF17482"/>
    </source>
</evidence>
<dbReference type="Pfam" id="PF17482">
    <property type="entry name" value="Phage_sheath_1C"/>
    <property type="match status" value="1"/>
</dbReference>
<accession>A0ABS8JDD5</accession>
<evidence type="ECO:0000259" key="2">
    <source>
        <dbReference type="Pfam" id="PF04984"/>
    </source>
</evidence>
<dbReference type="InterPro" id="IPR035089">
    <property type="entry name" value="Phage_sheath_subtilisin"/>
</dbReference>
<dbReference type="InterPro" id="IPR052042">
    <property type="entry name" value="Tail_sheath_structural"/>
</dbReference>
<comment type="similarity">
    <text evidence="1">Belongs to the myoviridae tail sheath protein family.</text>
</comment>
<dbReference type="Gene3D" id="3.40.50.11780">
    <property type="match status" value="1"/>
</dbReference>
<name>A0ABS8JDD5_9GAMM</name>
<dbReference type="Pfam" id="PF04984">
    <property type="entry name" value="Phage_sheath_1"/>
    <property type="match status" value="1"/>
</dbReference>
<sequence>MPTAIAAFVGYAPNGPIGTPVRIDGHVAFERTFGGTFDGAPMAWAVQQFFENGGTDAWVVRVETLGDAAALLVSLQQLREIDLFNLLCVPDTCVLSEIDASIVFEDAARLCEKLRAFYIMELPAETTQESFAALTLKLPNSRNAAVYFPQATRPISGAIAGLYARTDATRGVWKAPAGTDAHLVGVADLTEALDDAANERLSRNGINALRVFPNTGLVAWGARTRRGADALADQYKYVPVRRLVLFIEQSVRRGTQWATFEPNDETSWAKLQRDVGAFLHGLWKQGAFQGRSPNESYFVRCDASTTTAMDVEAGILNLEFGVAPSRAGEFIVIVLQYVAPVP</sequence>
<evidence type="ECO:0000313" key="5">
    <source>
        <dbReference type="Proteomes" id="UP001165293"/>
    </source>
</evidence>
<dbReference type="Proteomes" id="UP001165293">
    <property type="component" value="Unassembled WGS sequence"/>
</dbReference>
<evidence type="ECO:0000313" key="4">
    <source>
        <dbReference type="EMBL" id="MCC8361619.1"/>
    </source>
</evidence>
<dbReference type="PANTHER" id="PTHR35861">
    <property type="match status" value="1"/>
</dbReference>
<gene>
    <name evidence="4" type="ORF">LK996_00785</name>
</gene>
<comment type="caution">
    <text evidence="4">The sequence shown here is derived from an EMBL/GenBank/DDBJ whole genome shotgun (WGS) entry which is preliminary data.</text>
</comment>
<protein>
    <submittedName>
        <fullName evidence="4">Phage tail sheath subtilisin-like domain-containing protein</fullName>
    </submittedName>
</protein>
<dbReference type="PANTHER" id="PTHR35861:SF1">
    <property type="entry name" value="PHAGE TAIL SHEATH PROTEIN"/>
    <property type="match status" value="1"/>
</dbReference>
<keyword evidence="5" id="KW-1185">Reference proteome</keyword>
<feature type="domain" description="Tail sheath protein subtilisin-like" evidence="2">
    <location>
        <begin position="80"/>
        <end position="224"/>
    </location>
</feature>
<dbReference type="EMBL" id="JAJGAK010000001">
    <property type="protein sequence ID" value="MCC8361619.1"/>
    <property type="molecule type" value="Genomic_DNA"/>
</dbReference>
<reference evidence="4" key="1">
    <citation type="submission" date="2021-10" db="EMBL/GenBank/DDBJ databases">
        <authorList>
            <person name="Lyu M."/>
            <person name="Wang X."/>
            <person name="Meng X."/>
            <person name="Xu K."/>
        </authorList>
    </citation>
    <scope>NUCLEOTIDE SEQUENCE</scope>
    <source>
        <strain evidence="4">A6</strain>
    </source>
</reference>
<dbReference type="RefSeq" id="WP_230525273.1">
    <property type="nucleotide sequence ID" value="NZ_JAJGAK010000001.1"/>
</dbReference>
<evidence type="ECO:0000256" key="1">
    <source>
        <dbReference type="ARBA" id="ARBA00008005"/>
    </source>
</evidence>
<organism evidence="4 5">
    <name type="scientific">Noviluteimonas lactosilytica</name>
    <dbReference type="NCBI Taxonomy" id="2888523"/>
    <lineage>
        <taxon>Bacteria</taxon>
        <taxon>Pseudomonadati</taxon>
        <taxon>Pseudomonadota</taxon>
        <taxon>Gammaproteobacteria</taxon>
        <taxon>Lysobacterales</taxon>
        <taxon>Lysobacteraceae</taxon>
        <taxon>Noviluteimonas</taxon>
    </lineage>
</organism>
<proteinExistence type="inferred from homology"/>